<feature type="transmembrane region" description="Helical" evidence="1">
    <location>
        <begin position="212"/>
        <end position="236"/>
    </location>
</feature>
<evidence type="ECO:0000313" key="3">
    <source>
        <dbReference type="Proteomes" id="UP000051248"/>
    </source>
</evidence>
<dbReference type="RefSeq" id="WP_025024021.1">
    <property type="nucleotide sequence ID" value="NZ_AZDZ01000009.1"/>
</dbReference>
<feature type="transmembrane region" description="Helical" evidence="1">
    <location>
        <begin position="328"/>
        <end position="347"/>
    </location>
</feature>
<keyword evidence="1" id="KW-0812">Transmembrane</keyword>
<feature type="transmembrane region" description="Helical" evidence="1">
    <location>
        <begin position="145"/>
        <end position="162"/>
    </location>
</feature>
<organism evidence="2 3">
    <name type="scientific">Companilactobacillus nodensis DSM 19682 = JCM 14932 = NBRC 107160</name>
    <dbReference type="NCBI Taxonomy" id="1423775"/>
    <lineage>
        <taxon>Bacteria</taxon>
        <taxon>Bacillati</taxon>
        <taxon>Bacillota</taxon>
        <taxon>Bacilli</taxon>
        <taxon>Lactobacillales</taxon>
        <taxon>Lactobacillaceae</taxon>
        <taxon>Companilactobacillus</taxon>
    </lineage>
</organism>
<dbReference type="PATRIC" id="fig|1423775.4.peg.142"/>
<sequence>MSSSTWKKLILSSTFIILSILYTYLLAIHGSSNWNLSFDIERIKSLGNVLVSPTNFDYWNHSGSLVSLFMPWLTSILFWPLFQIGNDTLSYLLLFFIINLLTFISSYYFSERFFKDTLQSFLFSIIYTLSLTRFNLIFSNQIFDYLLLIFLPMVFFGLFQMIEGRFKFWPVFSLGMVLVALTSPWMAISITVVSLFMIALGVFSRQTHSWKYWGMMILTGFESVILAVISTAWYTLPLIEQNNFYQNKIKSTYIQVSKFDFSNYYSSDQNKYLLVSTVFIILAVIVWFFIKSSLSIKISAVGVIIAGVLSTDLIPWKIAGIDFTKLTYYFWIVCIYLLCQFVSYALSRVLNNRSSLLKLFVLVLTTLASCSAVYIGANNIKPLNNVKSQASLLVHYPKDSLTKTDLNKFLVNGKENRITSQTTPNSFEFKYYDPKSVTIDTPILAYRGHQAQINNESVVTKVSKRGTIRIQTQPGANIVRISYHYSDLAKISLIISVIGLLTLCWLILNKGRWTIRKIVYNS</sequence>
<feature type="transmembrane region" description="Helical" evidence="1">
    <location>
        <begin position="89"/>
        <end position="109"/>
    </location>
</feature>
<dbReference type="OrthoDB" id="9784157at2"/>
<keyword evidence="1" id="KW-0472">Membrane</keyword>
<gene>
    <name evidence="2" type="ORF">FD03_GL000138</name>
</gene>
<feature type="transmembrane region" description="Helical" evidence="1">
    <location>
        <begin position="121"/>
        <end position="138"/>
    </location>
</feature>
<feature type="transmembrane region" description="Helical" evidence="1">
    <location>
        <begin position="272"/>
        <end position="290"/>
    </location>
</feature>
<feature type="transmembrane region" description="Helical" evidence="1">
    <location>
        <begin position="297"/>
        <end position="316"/>
    </location>
</feature>
<evidence type="ECO:0000313" key="2">
    <source>
        <dbReference type="EMBL" id="KRK79962.1"/>
    </source>
</evidence>
<evidence type="ECO:0000256" key="1">
    <source>
        <dbReference type="SAM" id="Phobius"/>
    </source>
</evidence>
<name>A0A0R1KJ13_9LACO</name>
<dbReference type="AlphaFoldDB" id="A0A0R1KJ13"/>
<accession>A0A0R1KJ13</accession>
<keyword evidence="3" id="KW-1185">Reference proteome</keyword>
<reference evidence="2 3" key="1">
    <citation type="journal article" date="2015" name="Genome Announc.">
        <title>Expanding the biotechnology potential of lactobacilli through comparative genomics of 213 strains and associated genera.</title>
        <authorList>
            <person name="Sun Z."/>
            <person name="Harris H.M."/>
            <person name="McCann A."/>
            <person name="Guo C."/>
            <person name="Argimon S."/>
            <person name="Zhang W."/>
            <person name="Yang X."/>
            <person name="Jeffery I.B."/>
            <person name="Cooney J.C."/>
            <person name="Kagawa T.F."/>
            <person name="Liu W."/>
            <person name="Song Y."/>
            <person name="Salvetti E."/>
            <person name="Wrobel A."/>
            <person name="Rasinkangas P."/>
            <person name="Parkhill J."/>
            <person name="Rea M.C."/>
            <person name="O'Sullivan O."/>
            <person name="Ritari J."/>
            <person name="Douillard F.P."/>
            <person name="Paul Ross R."/>
            <person name="Yang R."/>
            <person name="Briner A.E."/>
            <person name="Felis G.E."/>
            <person name="de Vos W.M."/>
            <person name="Barrangou R."/>
            <person name="Klaenhammer T.R."/>
            <person name="Caufield P.W."/>
            <person name="Cui Y."/>
            <person name="Zhang H."/>
            <person name="O'Toole P.W."/>
        </authorList>
    </citation>
    <scope>NUCLEOTIDE SEQUENCE [LARGE SCALE GENOMIC DNA]</scope>
    <source>
        <strain evidence="2 3">DSM 19682</strain>
    </source>
</reference>
<dbReference type="STRING" id="1423775.FD03_GL000138"/>
<dbReference type="eggNOG" id="COG5617">
    <property type="taxonomic scope" value="Bacteria"/>
</dbReference>
<feature type="transmembrane region" description="Helical" evidence="1">
    <location>
        <begin position="9"/>
        <end position="28"/>
    </location>
</feature>
<proteinExistence type="predicted"/>
<dbReference type="EMBL" id="AZDZ01000009">
    <property type="protein sequence ID" value="KRK79962.1"/>
    <property type="molecule type" value="Genomic_DNA"/>
</dbReference>
<dbReference type="Proteomes" id="UP000051248">
    <property type="component" value="Unassembled WGS sequence"/>
</dbReference>
<feature type="transmembrane region" description="Helical" evidence="1">
    <location>
        <begin position="488"/>
        <end position="508"/>
    </location>
</feature>
<comment type="caution">
    <text evidence="2">The sequence shown here is derived from an EMBL/GenBank/DDBJ whole genome shotgun (WGS) entry which is preliminary data.</text>
</comment>
<feature type="transmembrane region" description="Helical" evidence="1">
    <location>
        <begin position="58"/>
        <end position="82"/>
    </location>
</feature>
<keyword evidence="1" id="KW-1133">Transmembrane helix</keyword>
<feature type="transmembrane region" description="Helical" evidence="1">
    <location>
        <begin position="359"/>
        <end position="377"/>
    </location>
</feature>
<protein>
    <submittedName>
        <fullName evidence="2">Uncharacterized protein</fullName>
    </submittedName>
</protein>
<feature type="transmembrane region" description="Helical" evidence="1">
    <location>
        <begin position="168"/>
        <end position="200"/>
    </location>
</feature>